<gene>
    <name evidence="9" type="ordered locus">Tph_c17390</name>
</gene>
<evidence type="ECO:0000313" key="10">
    <source>
        <dbReference type="Proteomes" id="UP000000467"/>
    </source>
</evidence>
<dbReference type="InterPro" id="IPR003594">
    <property type="entry name" value="HATPase_dom"/>
</dbReference>
<dbReference type="EC" id="2.7.13.3" evidence="2"/>
<proteinExistence type="predicted"/>
<protein>
    <recommendedName>
        <fullName evidence="2">histidine kinase</fullName>
        <ecNumber evidence="2">2.7.13.3</ecNumber>
    </recommendedName>
</protein>
<dbReference type="SUPFAM" id="SSF55874">
    <property type="entry name" value="ATPase domain of HSP90 chaperone/DNA topoisomerase II/histidine kinase"/>
    <property type="match status" value="1"/>
</dbReference>
<feature type="transmembrane region" description="Helical" evidence="7">
    <location>
        <begin position="7"/>
        <end position="30"/>
    </location>
</feature>
<dbReference type="KEGG" id="tpz:Tph_c17390"/>
<dbReference type="Proteomes" id="UP000000467">
    <property type="component" value="Chromosome"/>
</dbReference>
<organism evidence="9 10">
    <name type="scientific">Thermacetogenium phaeum (strain ATCC BAA-254 / DSM 26808 / PB)</name>
    <dbReference type="NCBI Taxonomy" id="1089553"/>
    <lineage>
        <taxon>Bacteria</taxon>
        <taxon>Bacillati</taxon>
        <taxon>Bacillota</taxon>
        <taxon>Clostridia</taxon>
        <taxon>Thermoanaerobacterales</taxon>
        <taxon>Thermoanaerobacteraceae</taxon>
        <taxon>Thermacetogenium</taxon>
    </lineage>
</organism>
<dbReference type="PRINTS" id="PR00344">
    <property type="entry name" value="BCTRLSENSOR"/>
</dbReference>
<dbReference type="Pfam" id="PF02518">
    <property type="entry name" value="HATPase_c"/>
    <property type="match status" value="1"/>
</dbReference>
<sequence length="285" mass="32385">MMKNRNNLFTIFVILLSAVVLVTLGFYFQRLVESGRVVSPELAVVVINVVIFSMVPVLLVMLRKLFLLERQEKIVKVQELYIGHLQELVRVTRAQRHDFVNHLQVVYALLKTGKIEKAQSYIENLYHDVRISGEILRVNIPELAALLLVKMGVASLKNISFTIEVDANLNMLRVKATDLNTVVGNLVDNAFEAVESLNADKRTVALRIFETGKFFVFQTANPGFIEKELRDKIFEPGFSTRSGDRGFGLTSVRSVVEKNRGKILVSSFKDRGTKFTVLFPKQQRR</sequence>
<keyword evidence="7" id="KW-0812">Transmembrane</keyword>
<evidence type="ECO:0000256" key="7">
    <source>
        <dbReference type="SAM" id="Phobius"/>
    </source>
</evidence>
<dbReference type="PROSITE" id="PS50109">
    <property type="entry name" value="HIS_KIN"/>
    <property type="match status" value="1"/>
</dbReference>
<dbReference type="GO" id="GO:0000155">
    <property type="term" value="F:phosphorelay sensor kinase activity"/>
    <property type="evidence" value="ECO:0007669"/>
    <property type="project" value="InterPro"/>
</dbReference>
<dbReference type="InterPro" id="IPR004358">
    <property type="entry name" value="Sig_transdc_His_kin-like_C"/>
</dbReference>
<comment type="catalytic activity">
    <reaction evidence="1">
        <text>ATP + protein L-histidine = ADP + protein N-phospho-L-histidine.</text>
        <dbReference type="EC" id="2.7.13.3"/>
    </reaction>
</comment>
<dbReference type="Pfam" id="PF14689">
    <property type="entry name" value="SPOB_a"/>
    <property type="match status" value="1"/>
</dbReference>
<reference evidence="9 10" key="1">
    <citation type="journal article" date="2012" name="BMC Genomics">
        <title>Genome-guided analysis of physiological and morphological traits of the fermentative acetate oxidizer Thermacetogenium phaeum.</title>
        <authorList>
            <person name="Oehler D."/>
            <person name="Poehlein A."/>
            <person name="Leimbach A."/>
            <person name="Muller N."/>
            <person name="Daniel R."/>
            <person name="Gottschalk G."/>
            <person name="Schink B."/>
        </authorList>
    </citation>
    <scope>NUCLEOTIDE SEQUENCE [LARGE SCALE GENOMIC DNA]</scope>
    <source>
        <strain evidence="10">ATCC BAA-254 / DSM 26808 / PB</strain>
    </source>
</reference>
<dbReference type="InterPro" id="IPR005467">
    <property type="entry name" value="His_kinase_dom"/>
</dbReference>
<evidence type="ECO:0000256" key="3">
    <source>
        <dbReference type="ARBA" id="ARBA00022553"/>
    </source>
</evidence>
<feature type="transmembrane region" description="Helical" evidence="7">
    <location>
        <begin position="42"/>
        <end position="62"/>
    </location>
</feature>
<dbReference type="AlphaFoldDB" id="K4LIQ3"/>
<evidence type="ECO:0000313" key="9">
    <source>
        <dbReference type="EMBL" id="AFV11942.1"/>
    </source>
</evidence>
<dbReference type="HOGENOM" id="CLU_020211_8_0_9"/>
<dbReference type="InterPro" id="IPR016120">
    <property type="entry name" value="Sig_transdc_His_kin_SpoOB"/>
</dbReference>
<evidence type="ECO:0000256" key="1">
    <source>
        <dbReference type="ARBA" id="ARBA00000085"/>
    </source>
</evidence>
<name>K4LIQ3_THEPS</name>
<dbReference type="GO" id="GO:0042802">
    <property type="term" value="F:identical protein binding"/>
    <property type="evidence" value="ECO:0007669"/>
    <property type="project" value="TreeGrafter"/>
</dbReference>
<keyword evidence="7" id="KW-1133">Transmembrane helix</keyword>
<keyword evidence="10" id="KW-1185">Reference proteome</keyword>
<keyword evidence="3" id="KW-0597">Phosphoprotein</keyword>
<dbReference type="PANTHER" id="PTHR40448">
    <property type="entry name" value="TWO-COMPONENT SENSOR HISTIDINE KINASE"/>
    <property type="match status" value="1"/>
</dbReference>
<keyword evidence="5 9" id="KW-0418">Kinase</keyword>
<keyword evidence="4" id="KW-0808">Transferase</keyword>
<evidence type="ECO:0000256" key="6">
    <source>
        <dbReference type="ARBA" id="ARBA00023012"/>
    </source>
</evidence>
<dbReference type="EMBL" id="CP003732">
    <property type="protein sequence ID" value="AFV11942.1"/>
    <property type="molecule type" value="Genomic_DNA"/>
</dbReference>
<evidence type="ECO:0000256" key="5">
    <source>
        <dbReference type="ARBA" id="ARBA00022777"/>
    </source>
</evidence>
<evidence type="ECO:0000259" key="8">
    <source>
        <dbReference type="PROSITE" id="PS50109"/>
    </source>
</evidence>
<feature type="domain" description="Histidine kinase" evidence="8">
    <location>
        <begin position="114"/>
        <end position="283"/>
    </location>
</feature>
<keyword evidence="6" id="KW-0902">Two-component regulatory system</keyword>
<dbReference type="Gene3D" id="1.10.287.130">
    <property type="match status" value="1"/>
</dbReference>
<dbReference type="STRING" id="1089553.Tph_c17390"/>
<dbReference type="SMART" id="SM00387">
    <property type="entry name" value="HATPase_c"/>
    <property type="match status" value="1"/>
</dbReference>
<evidence type="ECO:0000256" key="2">
    <source>
        <dbReference type="ARBA" id="ARBA00012438"/>
    </source>
</evidence>
<dbReference type="InterPro" id="IPR036890">
    <property type="entry name" value="HATPase_C_sf"/>
</dbReference>
<evidence type="ECO:0000256" key="4">
    <source>
        <dbReference type="ARBA" id="ARBA00022679"/>
    </source>
</evidence>
<dbReference type="InterPro" id="IPR039506">
    <property type="entry name" value="SPOB_a"/>
</dbReference>
<dbReference type="eggNOG" id="COG3290">
    <property type="taxonomic scope" value="Bacteria"/>
</dbReference>
<dbReference type="Gene3D" id="3.30.565.10">
    <property type="entry name" value="Histidine kinase-like ATPase, C-terminal domain"/>
    <property type="match status" value="1"/>
</dbReference>
<dbReference type="SUPFAM" id="SSF55890">
    <property type="entry name" value="Sporulation response regulatory protein Spo0B"/>
    <property type="match status" value="1"/>
</dbReference>
<accession>K4LIQ3</accession>
<keyword evidence="7" id="KW-0472">Membrane</keyword>
<dbReference type="PANTHER" id="PTHR40448:SF1">
    <property type="entry name" value="TWO-COMPONENT SENSOR HISTIDINE KINASE"/>
    <property type="match status" value="1"/>
</dbReference>